<dbReference type="PANTHER" id="PTHR10555:SF170">
    <property type="entry name" value="FI18122P1"/>
    <property type="match status" value="1"/>
</dbReference>
<dbReference type="Pfam" id="PF00787">
    <property type="entry name" value="PX"/>
    <property type="match status" value="1"/>
</dbReference>
<dbReference type="GO" id="GO:0005768">
    <property type="term" value="C:endosome"/>
    <property type="evidence" value="ECO:0007669"/>
    <property type="project" value="TreeGrafter"/>
</dbReference>
<dbReference type="GO" id="GO:0035091">
    <property type="term" value="F:phosphatidylinositol binding"/>
    <property type="evidence" value="ECO:0007669"/>
    <property type="project" value="InterPro"/>
</dbReference>
<dbReference type="PANTHER" id="PTHR10555">
    <property type="entry name" value="SORTING NEXIN"/>
    <property type="match status" value="1"/>
</dbReference>
<feature type="domain" description="PX" evidence="3">
    <location>
        <begin position="78"/>
        <end position="195"/>
    </location>
</feature>
<dbReference type="PROSITE" id="PS50195">
    <property type="entry name" value="PX"/>
    <property type="match status" value="1"/>
</dbReference>
<dbReference type="InterPro" id="IPR001683">
    <property type="entry name" value="PX_dom"/>
</dbReference>
<evidence type="ECO:0000313" key="4">
    <source>
        <dbReference type="EMBL" id="PRP73193.1"/>
    </source>
</evidence>
<dbReference type="InterPro" id="IPR015404">
    <property type="entry name" value="Vps5_C"/>
</dbReference>
<evidence type="ECO:0000313" key="5">
    <source>
        <dbReference type="Proteomes" id="UP000241769"/>
    </source>
</evidence>
<dbReference type="FunCoup" id="A0A2P6MNB7">
    <property type="interactions" value="989"/>
</dbReference>
<dbReference type="InterPro" id="IPR027267">
    <property type="entry name" value="AH/BAR_dom_sf"/>
</dbReference>
<dbReference type="InParanoid" id="A0A2P6MNB7"/>
<evidence type="ECO:0000256" key="2">
    <source>
        <dbReference type="SAM" id="MobiDB-lite"/>
    </source>
</evidence>
<gene>
    <name evidence="4" type="ORF">PROFUN_03507</name>
</gene>
<evidence type="ECO:0000256" key="1">
    <source>
        <dbReference type="SAM" id="Coils"/>
    </source>
</evidence>
<dbReference type="Proteomes" id="UP000241769">
    <property type="component" value="Unassembled WGS sequence"/>
</dbReference>
<comment type="caution">
    <text evidence="4">The sequence shown here is derived from an EMBL/GenBank/DDBJ whole genome shotgun (WGS) entry which is preliminary data.</text>
</comment>
<proteinExistence type="predicted"/>
<feature type="region of interest" description="Disordered" evidence="2">
    <location>
        <begin position="1"/>
        <end position="22"/>
    </location>
</feature>
<dbReference type="STRING" id="1890364.A0A2P6MNB7"/>
<feature type="coiled-coil region" evidence="1">
    <location>
        <begin position="352"/>
        <end position="388"/>
    </location>
</feature>
<dbReference type="SUPFAM" id="SSF64268">
    <property type="entry name" value="PX domain"/>
    <property type="match status" value="1"/>
</dbReference>
<sequence>MSDEFTFEAGANHGGRDSQIEENNFGFSAGQLDAPSDEAAVVPISRTPSASFTTAGNSMRKSGGPASYDREYVSPTSPFRIKISNPAKVESGLLNTHSEYPIHVQTTLNFYKSSEFTVTRRYSDFDWLRERLAENNKGYLIPPLPEKGLINRFNSEFVEYRRKELEKFLIRVVNHHHLCQSPDLLAFLETNKPEGGQVRKSVEKSSEKEAGSGFFSFLATTPAAMGTVADPDPWFENKKNYITSLETHFQMLIKNLNAYMKKKKENVNAFAEFGVACSLTASVEADQDSITSSSFNRFSDVITQANELEERRMNEEVGVFEDSLRDYARLLQAVKEMLNARQEKLNAYHYSFKSLETKREKMEKTKGNAKLEQEVAAAQDTATKSELEFNQVSAISRNELQQFEAMKLNDIKALLIQYTQININFELQMADYWKSLMSDLQA</sequence>
<dbReference type="EMBL" id="MDYQ01000661">
    <property type="protein sequence ID" value="PRP73193.1"/>
    <property type="molecule type" value="Genomic_DNA"/>
</dbReference>
<accession>A0A2P6MNB7</accession>
<dbReference type="InterPro" id="IPR036871">
    <property type="entry name" value="PX_dom_sf"/>
</dbReference>
<organism evidence="4 5">
    <name type="scientific">Planoprotostelium fungivorum</name>
    <dbReference type="NCBI Taxonomy" id="1890364"/>
    <lineage>
        <taxon>Eukaryota</taxon>
        <taxon>Amoebozoa</taxon>
        <taxon>Evosea</taxon>
        <taxon>Variosea</taxon>
        <taxon>Cavosteliida</taxon>
        <taxon>Cavosteliaceae</taxon>
        <taxon>Planoprotostelium</taxon>
    </lineage>
</organism>
<dbReference type="Gene3D" id="1.20.1270.60">
    <property type="entry name" value="Arfaptin homology (AH) domain/BAR domain"/>
    <property type="match status" value="1"/>
</dbReference>
<reference evidence="4 5" key="1">
    <citation type="journal article" date="2018" name="Genome Biol. Evol.">
        <title>Multiple Roots of Fruiting Body Formation in Amoebozoa.</title>
        <authorList>
            <person name="Hillmann F."/>
            <person name="Forbes G."/>
            <person name="Novohradska S."/>
            <person name="Ferling I."/>
            <person name="Riege K."/>
            <person name="Groth M."/>
            <person name="Westermann M."/>
            <person name="Marz M."/>
            <person name="Spaller T."/>
            <person name="Winckler T."/>
            <person name="Schaap P."/>
            <person name="Glockner G."/>
        </authorList>
    </citation>
    <scope>NUCLEOTIDE SEQUENCE [LARGE SCALE GENOMIC DNA]</scope>
    <source>
        <strain evidence="4 5">Jena</strain>
    </source>
</reference>
<keyword evidence="5" id="KW-1185">Reference proteome</keyword>
<dbReference type="Gene3D" id="3.30.1520.10">
    <property type="entry name" value="Phox-like domain"/>
    <property type="match status" value="1"/>
</dbReference>
<dbReference type="Pfam" id="PF09325">
    <property type="entry name" value="Vps5"/>
    <property type="match status" value="1"/>
</dbReference>
<dbReference type="CDD" id="cd07596">
    <property type="entry name" value="BAR_SNX"/>
    <property type="match status" value="1"/>
</dbReference>
<protein>
    <submittedName>
        <fullName evidence="4">Vacuolar protein sorting-associated protein vps5</fullName>
    </submittedName>
</protein>
<dbReference type="OrthoDB" id="16650at2759"/>
<name>A0A2P6MNB7_9EUKA</name>
<dbReference type="AlphaFoldDB" id="A0A2P6MNB7"/>
<keyword evidence="1" id="KW-0175">Coiled coil</keyword>
<dbReference type="SMART" id="SM00312">
    <property type="entry name" value="PX"/>
    <property type="match status" value="1"/>
</dbReference>
<evidence type="ECO:0000259" key="3">
    <source>
        <dbReference type="PROSITE" id="PS50195"/>
    </source>
</evidence>
<dbReference type="SUPFAM" id="SSF103657">
    <property type="entry name" value="BAR/IMD domain-like"/>
    <property type="match status" value="1"/>
</dbReference>